<dbReference type="GO" id="GO:0061630">
    <property type="term" value="F:ubiquitin protein ligase activity"/>
    <property type="evidence" value="ECO:0007669"/>
    <property type="project" value="UniProtKB-EC"/>
</dbReference>
<dbReference type="Pfam" id="PF07714">
    <property type="entry name" value="PK_Tyr_Ser-Thr"/>
    <property type="match status" value="1"/>
</dbReference>
<dbReference type="PANTHER" id="PTHR45647:SF51">
    <property type="entry name" value="PROTEIN KINASE SUPERFAMILY PROTEIN"/>
    <property type="match status" value="1"/>
</dbReference>
<keyword evidence="4" id="KW-0547">Nucleotide-binding</keyword>
<dbReference type="GO" id="GO:0004713">
    <property type="term" value="F:protein tyrosine kinase activity"/>
    <property type="evidence" value="ECO:0007669"/>
    <property type="project" value="InterPro"/>
</dbReference>
<evidence type="ECO:0000256" key="7">
    <source>
        <dbReference type="ARBA" id="ARBA00022840"/>
    </source>
</evidence>
<protein>
    <recommendedName>
        <fullName evidence="10">Protein kinase domain-containing protein</fullName>
    </recommendedName>
</protein>
<evidence type="ECO:0000313" key="12">
    <source>
        <dbReference type="Proteomes" id="UP001372338"/>
    </source>
</evidence>
<keyword evidence="5" id="KW-0418">Kinase</keyword>
<comment type="catalytic activity">
    <reaction evidence="9">
        <text>L-seryl-[protein] + ATP = O-phospho-L-seryl-[protein] + ADP + H(+)</text>
        <dbReference type="Rhea" id="RHEA:17989"/>
        <dbReference type="Rhea" id="RHEA-COMP:9863"/>
        <dbReference type="Rhea" id="RHEA-COMP:11604"/>
        <dbReference type="ChEBI" id="CHEBI:15378"/>
        <dbReference type="ChEBI" id="CHEBI:29999"/>
        <dbReference type="ChEBI" id="CHEBI:30616"/>
        <dbReference type="ChEBI" id="CHEBI:83421"/>
        <dbReference type="ChEBI" id="CHEBI:456216"/>
        <dbReference type="EC" id="2.7.11.1"/>
    </reaction>
</comment>
<evidence type="ECO:0000259" key="10">
    <source>
        <dbReference type="PROSITE" id="PS50011"/>
    </source>
</evidence>
<keyword evidence="6" id="KW-0833">Ubl conjugation pathway</keyword>
<evidence type="ECO:0000256" key="5">
    <source>
        <dbReference type="ARBA" id="ARBA00022777"/>
    </source>
</evidence>
<proteinExistence type="predicted"/>
<keyword evidence="3" id="KW-0808">Transferase</keyword>
<comment type="caution">
    <text evidence="11">The sequence shown here is derived from an EMBL/GenBank/DDBJ whole genome shotgun (WGS) entry which is preliminary data.</text>
</comment>
<evidence type="ECO:0000256" key="6">
    <source>
        <dbReference type="ARBA" id="ARBA00022786"/>
    </source>
</evidence>
<evidence type="ECO:0000256" key="8">
    <source>
        <dbReference type="ARBA" id="ARBA00047899"/>
    </source>
</evidence>
<dbReference type="SMART" id="SM00219">
    <property type="entry name" value="TyrKc"/>
    <property type="match status" value="1"/>
</dbReference>
<dbReference type="AlphaFoldDB" id="A0AAN9HWN1"/>
<keyword evidence="2" id="KW-0723">Serine/threonine-protein kinase</keyword>
<dbReference type="GO" id="GO:0004674">
    <property type="term" value="F:protein serine/threonine kinase activity"/>
    <property type="evidence" value="ECO:0007669"/>
    <property type="project" value="UniProtKB-KW"/>
</dbReference>
<dbReference type="InterPro" id="IPR000719">
    <property type="entry name" value="Prot_kinase_dom"/>
</dbReference>
<evidence type="ECO:0000313" key="11">
    <source>
        <dbReference type="EMBL" id="KAK7256494.1"/>
    </source>
</evidence>
<dbReference type="FunFam" id="1.10.510.10:FF:001023">
    <property type="entry name" value="Os07g0541700 protein"/>
    <property type="match status" value="1"/>
</dbReference>
<dbReference type="InterPro" id="IPR008271">
    <property type="entry name" value="Ser/Thr_kinase_AS"/>
</dbReference>
<gene>
    <name evidence="11" type="ORF">RIF29_29945</name>
</gene>
<dbReference type="GO" id="GO:0005524">
    <property type="term" value="F:ATP binding"/>
    <property type="evidence" value="ECO:0007669"/>
    <property type="project" value="UniProtKB-KW"/>
</dbReference>
<dbReference type="PANTHER" id="PTHR45647">
    <property type="entry name" value="OS02G0152300 PROTEIN"/>
    <property type="match status" value="1"/>
</dbReference>
<keyword evidence="12" id="KW-1185">Reference proteome</keyword>
<evidence type="ECO:0000256" key="1">
    <source>
        <dbReference type="ARBA" id="ARBA00000900"/>
    </source>
</evidence>
<sequence>MVILLGACLEFGILIYEYMENDTLDDHLFQKFDTPPLPWKLRFKMASEIAIGLLFLHQTKPEPIVHHDLKQANILLDKNYICKISDVGLARLVPPSVANKTTQKASYGRSWLCRGGYMQSTFKEVLDPKVRDWPVEDTLRLAMMALKCCEMRKRDRPDLHSVILPELIRLRDLAGDVDTYDFVPAKQEDMSNSSSVEEMENSR</sequence>
<evidence type="ECO:0000256" key="9">
    <source>
        <dbReference type="ARBA" id="ARBA00048679"/>
    </source>
</evidence>
<evidence type="ECO:0000256" key="3">
    <source>
        <dbReference type="ARBA" id="ARBA00022679"/>
    </source>
</evidence>
<comment type="catalytic activity">
    <reaction evidence="8">
        <text>L-threonyl-[protein] + ATP = O-phospho-L-threonyl-[protein] + ADP + H(+)</text>
        <dbReference type="Rhea" id="RHEA:46608"/>
        <dbReference type="Rhea" id="RHEA-COMP:11060"/>
        <dbReference type="Rhea" id="RHEA-COMP:11605"/>
        <dbReference type="ChEBI" id="CHEBI:15378"/>
        <dbReference type="ChEBI" id="CHEBI:30013"/>
        <dbReference type="ChEBI" id="CHEBI:30616"/>
        <dbReference type="ChEBI" id="CHEBI:61977"/>
        <dbReference type="ChEBI" id="CHEBI:456216"/>
        <dbReference type="EC" id="2.7.11.1"/>
    </reaction>
</comment>
<dbReference type="InterPro" id="IPR001245">
    <property type="entry name" value="Ser-Thr/Tyr_kinase_cat_dom"/>
</dbReference>
<dbReference type="Gene3D" id="1.10.510.10">
    <property type="entry name" value="Transferase(Phosphotransferase) domain 1"/>
    <property type="match status" value="1"/>
</dbReference>
<comment type="catalytic activity">
    <reaction evidence="1">
        <text>S-ubiquitinyl-[E2 ubiquitin-conjugating enzyme]-L-cysteine + [acceptor protein]-L-lysine = [E2 ubiquitin-conjugating enzyme]-L-cysteine + N(6)-ubiquitinyl-[acceptor protein]-L-lysine.</text>
        <dbReference type="EC" id="2.3.2.27"/>
    </reaction>
</comment>
<dbReference type="Proteomes" id="UP001372338">
    <property type="component" value="Unassembled WGS sequence"/>
</dbReference>
<dbReference type="EMBL" id="JAYWIO010000006">
    <property type="protein sequence ID" value="KAK7256494.1"/>
    <property type="molecule type" value="Genomic_DNA"/>
</dbReference>
<dbReference type="InterPro" id="IPR011009">
    <property type="entry name" value="Kinase-like_dom_sf"/>
</dbReference>
<dbReference type="InterPro" id="IPR020635">
    <property type="entry name" value="Tyr_kinase_cat_dom"/>
</dbReference>
<name>A0AAN9HWN1_CROPI</name>
<feature type="domain" description="Protein kinase" evidence="10">
    <location>
        <begin position="1"/>
        <end position="203"/>
    </location>
</feature>
<dbReference type="PROSITE" id="PS00108">
    <property type="entry name" value="PROTEIN_KINASE_ST"/>
    <property type="match status" value="1"/>
</dbReference>
<evidence type="ECO:0000256" key="4">
    <source>
        <dbReference type="ARBA" id="ARBA00022741"/>
    </source>
</evidence>
<reference evidence="11 12" key="1">
    <citation type="submission" date="2024-01" db="EMBL/GenBank/DDBJ databases">
        <title>The genomes of 5 underutilized Papilionoideae crops provide insights into root nodulation and disease resistanc.</title>
        <authorList>
            <person name="Yuan L."/>
        </authorList>
    </citation>
    <scope>NUCLEOTIDE SEQUENCE [LARGE SCALE GENOMIC DNA]</scope>
    <source>
        <strain evidence="11">ZHUSHIDOU_FW_LH</strain>
        <tissue evidence="11">Leaf</tissue>
    </source>
</reference>
<dbReference type="PROSITE" id="PS50011">
    <property type="entry name" value="PROTEIN_KINASE_DOM"/>
    <property type="match status" value="1"/>
</dbReference>
<accession>A0AAN9HWN1</accession>
<evidence type="ECO:0000256" key="2">
    <source>
        <dbReference type="ARBA" id="ARBA00022527"/>
    </source>
</evidence>
<dbReference type="InterPro" id="IPR051348">
    <property type="entry name" value="U-box_ubiquitin_ligases"/>
</dbReference>
<organism evidence="11 12">
    <name type="scientific">Crotalaria pallida</name>
    <name type="common">Smooth rattlebox</name>
    <name type="synonym">Crotalaria striata</name>
    <dbReference type="NCBI Taxonomy" id="3830"/>
    <lineage>
        <taxon>Eukaryota</taxon>
        <taxon>Viridiplantae</taxon>
        <taxon>Streptophyta</taxon>
        <taxon>Embryophyta</taxon>
        <taxon>Tracheophyta</taxon>
        <taxon>Spermatophyta</taxon>
        <taxon>Magnoliopsida</taxon>
        <taxon>eudicotyledons</taxon>
        <taxon>Gunneridae</taxon>
        <taxon>Pentapetalae</taxon>
        <taxon>rosids</taxon>
        <taxon>fabids</taxon>
        <taxon>Fabales</taxon>
        <taxon>Fabaceae</taxon>
        <taxon>Papilionoideae</taxon>
        <taxon>50 kb inversion clade</taxon>
        <taxon>genistoids sensu lato</taxon>
        <taxon>core genistoids</taxon>
        <taxon>Crotalarieae</taxon>
        <taxon>Crotalaria</taxon>
    </lineage>
</organism>
<dbReference type="SUPFAM" id="SSF56112">
    <property type="entry name" value="Protein kinase-like (PK-like)"/>
    <property type="match status" value="1"/>
</dbReference>
<keyword evidence="7" id="KW-0067">ATP-binding</keyword>